<keyword evidence="2" id="KW-1185">Reference proteome</keyword>
<dbReference type="Proteomes" id="UP001281147">
    <property type="component" value="Unassembled WGS sequence"/>
</dbReference>
<dbReference type="EMBL" id="JAUTXU010000209">
    <property type="protein sequence ID" value="KAK3698574.1"/>
    <property type="molecule type" value="Genomic_DNA"/>
</dbReference>
<protein>
    <submittedName>
        <fullName evidence="1">Uncharacterized protein</fullName>
    </submittedName>
</protein>
<evidence type="ECO:0000313" key="1">
    <source>
        <dbReference type="EMBL" id="KAK3698574.1"/>
    </source>
</evidence>
<gene>
    <name evidence="1" type="ORF">LTR37_016901</name>
</gene>
<comment type="caution">
    <text evidence="1">The sequence shown here is derived from an EMBL/GenBank/DDBJ whole genome shotgun (WGS) entry which is preliminary data.</text>
</comment>
<name>A0ACC3MLF8_9PEZI</name>
<sequence>MISIGTVTAPSICLRCQLRSIVFRTRKRSLPLCLARCTPNTAQGFAAYARRCQEAEEAQGLDRHGDGRGDEDRRRRLSQYPLGRIIGKPGRRQRESSARLKTDAMKKPFEVVLMRDVAEHKTKQAPVKGQTDLATYYGNEVVQEDSASEVFATGEEASQEEAEESIESLRPDTTVLDKHQYDYLIKQLREAYNAKQLSLYLTKALKLSSIDGEHVHVIPQASAKSVDRLSTTPWQPGKTPIEQRARRGEVLSKSEMGKNKSKLAQQILRLAWSLTVHSDEQSVGELEVYLKRWQVRYLFDLNSNGMPMYQAMIDTPLLRRTSEVRPYRSDNVMRITARRQDAEEIAAQIEHNLRSVESLEVDLTVFKQLVGTPGWPRKLSMLFDDALLKSVERTTTTTVERYDEKTLLIWGRSLTFRQHARRILLSLLELPSPSLYRDIVMDPTEANNRPIRHVQRRILVPDSSCSALHLRYRNLRLGRLEMASVQNLASSNAAILPKTHITNGVGADPLQRNLDDLRDPADTVADALTGPDAKDLAKRLSAMEPFAPYPGVPKQAGQPTGTWHSPLQPRTWNVQFCKVLRQSRAQADITTPDPLLQSHIFKALPRFHPLNEQEASVLQPQVPGLSTLLEFFSPKPGPRPHGTSGPNTEDLNFVSGPFLVAHFIPSPLTRTGIHAMRSFPRIEIAYKVVNGLKPVRMTAKIATQQLGVLLPHEAVDLCFDRTTLLKNNRLEPFEQPEVQRFTHTLRESFESGSGVLAADPAIKLKLPAWLASQHKNRKQDVEIDYLFDRFEQVSSADFIKDEGGATSVDDPIMREVLEGMPKGSYLTYNEVEGGAVGGSRSELHLMLDWFEAKAKGEFASHPSAVRAQEEPVHRAEHEGAVMGDAAEQPSMGLDLRLVKTGLGLAHALTRISAGQLKSPSAVEAERAGQRNAMERRRAEEL</sequence>
<organism evidence="1 2">
    <name type="scientific">Vermiconidia calcicola</name>
    <dbReference type="NCBI Taxonomy" id="1690605"/>
    <lineage>
        <taxon>Eukaryota</taxon>
        <taxon>Fungi</taxon>
        <taxon>Dikarya</taxon>
        <taxon>Ascomycota</taxon>
        <taxon>Pezizomycotina</taxon>
        <taxon>Dothideomycetes</taxon>
        <taxon>Dothideomycetidae</taxon>
        <taxon>Mycosphaerellales</taxon>
        <taxon>Extremaceae</taxon>
        <taxon>Vermiconidia</taxon>
    </lineage>
</organism>
<evidence type="ECO:0000313" key="2">
    <source>
        <dbReference type="Proteomes" id="UP001281147"/>
    </source>
</evidence>
<accession>A0ACC3MLF8</accession>
<proteinExistence type="predicted"/>
<reference evidence="1" key="1">
    <citation type="submission" date="2023-07" db="EMBL/GenBank/DDBJ databases">
        <title>Black Yeasts Isolated from many extreme environments.</title>
        <authorList>
            <person name="Coleine C."/>
            <person name="Stajich J.E."/>
            <person name="Selbmann L."/>
        </authorList>
    </citation>
    <scope>NUCLEOTIDE SEQUENCE</scope>
    <source>
        <strain evidence="1">CCFEE 5714</strain>
    </source>
</reference>